<reference evidence="1" key="1">
    <citation type="journal article" date="2021" name="Proc. Natl. Acad. Sci. U.S.A.">
        <title>Three genomes in the algal genus Volvox reveal the fate of a haploid sex-determining region after a transition to homothallism.</title>
        <authorList>
            <person name="Yamamoto K."/>
            <person name="Hamaji T."/>
            <person name="Kawai-Toyooka H."/>
            <person name="Matsuzaki R."/>
            <person name="Takahashi F."/>
            <person name="Nishimura Y."/>
            <person name="Kawachi M."/>
            <person name="Noguchi H."/>
            <person name="Minakuchi Y."/>
            <person name="Umen J.G."/>
            <person name="Toyoda A."/>
            <person name="Nozaki H."/>
        </authorList>
    </citation>
    <scope>NUCLEOTIDE SEQUENCE</scope>
    <source>
        <strain evidence="2">NIES-3785</strain>
        <strain evidence="1">NIES-3786</strain>
    </source>
</reference>
<dbReference type="Proteomes" id="UP000722791">
    <property type="component" value="Unassembled WGS sequence"/>
</dbReference>
<evidence type="ECO:0000313" key="3">
    <source>
        <dbReference type="Proteomes" id="UP000747110"/>
    </source>
</evidence>
<protein>
    <submittedName>
        <fullName evidence="1">Uncharacterized protein</fullName>
    </submittedName>
</protein>
<evidence type="ECO:0000313" key="1">
    <source>
        <dbReference type="EMBL" id="GIL69018.1"/>
    </source>
</evidence>
<dbReference type="Proteomes" id="UP000747110">
    <property type="component" value="Unassembled WGS sequence"/>
</dbReference>
<dbReference type="AlphaFoldDB" id="A0A8J4C0D9"/>
<sequence>MSFCRFCNIGRSLWMSFRIDAILGTSAAKLLAVRPQLLDRSTAVSFRGPEDDRALATAAVSSKVPMSGHMAEARGCPGTSCNCSGMVSRTQEKTVPSDLYMS</sequence>
<gene>
    <name evidence="1" type="ORF">Vretifemale_2</name>
    <name evidence="2" type="ORF">Vretimale_17400</name>
</gene>
<evidence type="ECO:0000313" key="2">
    <source>
        <dbReference type="EMBL" id="GIM14454.1"/>
    </source>
</evidence>
<dbReference type="EMBL" id="BNCP01000001">
    <property type="protein sequence ID" value="GIL69018.1"/>
    <property type="molecule type" value="Genomic_DNA"/>
</dbReference>
<comment type="caution">
    <text evidence="1">The sequence shown here is derived from an EMBL/GenBank/DDBJ whole genome shotgun (WGS) entry which is preliminary data.</text>
</comment>
<accession>A0A8J4C0D9</accession>
<organism evidence="1 3">
    <name type="scientific">Volvox reticuliferus</name>
    <dbReference type="NCBI Taxonomy" id="1737510"/>
    <lineage>
        <taxon>Eukaryota</taxon>
        <taxon>Viridiplantae</taxon>
        <taxon>Chlorophyta</taxon>
        <taxon>core chlorophytes</taxon>
        <taxon>Chlorophyceae</taxon>
        <taxon>CS clade</taxon>
        <taxon>Chlamydomonadales</taxon>
        <taxon>Volvocaceae</taxon>
        <taxon>Volvox</taxon>
    </lineage>
</organism>
<dbReference type="EMBL" id="BNCQ01000056">
    <property type="protein sequence ID" value="GIM14454.1"/>
    <property type="molecule type" value="Genomic_DNA"/>
</dbReference>
<proteinExistence type="predicted"/>
<name>A0A8J4C0D9_9CHLO</name>
<keyword evidence="3" id="KW-1185">Reference proteome</keyword>